<keyword evidence="2 3" id="KW-0040">ANK repeat</keyword>
<dbReference type="InterPro" id="IPR050776">
    <property type="entry name" value="Ank_Repeat/CDKN_Inhibitor"/>
</dbReference>
<dbReference type="OrthoDB" id="60897at2759"/>
<dbReference type="Gene3D" id="1.25.40.20">
    <property type="entry name" value="Ankyrin repeat-containing domain"/>
    <property type="match status" value="1"/>
</dbReference>
<dbReference type="AlphaFoldDB" id="A0A9W7EA85"/>
<proteinExistence type="predicted"/>
<accession>A0A9W7EA85</accession>
<evidence type="ECO:0000256" key="1">
    <source>
        <dbReference type="ARBA" id="ARBA00022737"/>
    </source>
</evidence>
<dbReference type="Gene3D" id="1.10.287.110">
    <property type="entry name" value="DnaJ domain"/>
    <property type="match status" value="1"/>
</dbReference>
<gene>
    <name evidence="6" type="ORF">TrLO_g1910</name>
</gene>
<dbReference type="Proteomes" id="UP001165122">
    <property type="component" value="Unassembled WGS sequence"/>
</dbReference>
<dbReference type="InterPro" id="IPR036869">
    <property type="entry name" value="J_dom_sf"/>
</dbReference>
<evidence type="ECO:0000313" key="6">
    <source>
        <dbReference type="EMBL" id="GMH71253.1"/>
    </source>
</evidence>
<sequence>MSALVPTSHLICPICSSHLLDPRALRNHLQSSRHSITNKTQLDDFIETSRNRENKRLYDGDLAKASKEVEAIVVEYVVEGKSVGVCFGENSNSEMIVTKIPKGSELQPLSSQLKGSKILSMNDFPCSTRSELQLAFSEIGSTRPIRLKFLTTPNHTTGFRTIRGRRRLDEEEDAENNDEQISNDNLSKEENFYHILNVQKTVSIREIQASYKKLAVSLHPDKGGNEEEFQSLNRAFKVLSNPKTRSRYDKHNQRLHPFIEAAKNDDLIALQKFDPDQFTSHNPASSITDRHGSNALHYASGSGASPPVLTYLITTCLIDINSMTTLKKTTSSSRTPLHWSARNGHTETCRWLVDNGADFNKSTSDGTTCVHWSLWNAHSSTCGYFLSVGIDINVLNSFSCNAGHFIGLNGDVETMRFFVENGGDVRKRNNQGHTVVHKAAWRGRLQLLEFLKTLLPTELFGQVDYNGYTPMDVARLSGEDETVRWLETVLETIDTINK</sequence>
<dbReference type="InterPro" id="IPR036770">
    <property type="entry name" value="Ankyrin_rpt-contain_sf"/>
</dbReference>
<feature type="region of interest" description="Disordered" evidence="4">
    <location>
        <begin position="165"/>
        <end position="185"/>
    </location>
</feature>
<dbReference type="Pfam" id="PF12796">
    <property type="entry name" value="Ank_2"/>
    <property type="match status" value="2"/>
</dbReference>
<organism evidence="6 7">
    <name type="scientific">Triparma laevis f. longispina</name>
    <dbReference type="NCBI Taxonomy" id="1714387"/>
    <lineage>
        <taxon>Eukaryota</taxon>
        <taxon>Sar</taxon>
        <taxon>Stramenopiles</taxon>
        <taxon>Ochrophyta</taxon>
        <taxon>Bolidophyceae</taxon>
        <taxon>Parmales</taxon>
        <taxon>Triparmaceae</taxon>
        <taxon>Triparma</taxon>
    </lineage>
</organism>
<evidence type="ECO:0000256" key="4">
    <source>
        <dbReference type="SAM" id="MobiDB-lite"/>
    </source>
</evidence>
<dbReference type="InterPro" id="IPR001623">
    <property type="entry name" value="DnaJ_domain"/>
</dbReference>
<evidence type="ECO:0000313" key="7">
    <source>
        <dbReference type="Proteomes" id="UP001165122"/>
    </source>
</evidence>
<dbReference type="EMBL" id="BRXW01000637">
    <property type="protein sequence ID" value="GMH71253.1"/>
    <property type="molecule type" value="Genomic_DNA"/>
</dbReference>
<dbReference type="SMART" id="SM00271">
    <property type="entry name" value="DnaJ"/>
    <property type="match status" value="1"/>
</dbReference>
<comment type="caution">
    <text evidence="6">The sequence shown here is derived from an EMBL/GenBank/DDBJ whole genome shotgun (WGS) entry which is preliminary data.</text>
</comment>
<evidence type="ECO:0000256" key="2">
    <source>
        <dbReference type="ARBA" id="ARBA00023043"/>
    </source>
</evidence>
<reference evidence="7" key="1">
    <citation type="journal article" date="2023" name="Commun. Biol.">
        <title>Genome analysis of Parmales, the sister group of diatoms, reveals the evolutionary specialization of diatoms from phago-mixotrophs to photoautotrophs.</title>
        <authorList>
            <person name="Ban H."/>
            <person name="Sato S."/>
            <person name="Yoshikawa S."/>
            <person name="Yamada K."/>
            <person name="Nakamura Y."/>
            <person name="Ichinomiya M."/>
            <person name="Sato N."/>
            <person name="Blanc-Mathieu R."/>
            <person name="Endo H."/>
            <person name="Kuwata A."/>
            <person name="Ogata H."/>
        </authorList>
    </citation>
    <scope>NUCLEOTIDE SEQUENCE [LARGE SCALE GENOMIC DNA]</scope>
    <source>
        <strain evidence="7">NIES 3700</strain>
    </source>
</reference>
<dbReference type="PROSITE" id="PS50297">
    <property type="entry name" value="ANK_REP_REGION"/>
    <property type="match status" value="1"/>
</dbReference>
<evidence type="ECO:0000256" key="3">
    <source>
        <dbReference type="PROSITE-ProRule" id="PRU00023"/>
    </source>
</evidence>
<protein>
    <recommendedName>
        <fullName evidence="5">J domain-containing protein</fullName>
    </recommendedName>
</protein>
<dbReference type="SUPFAM" id="SSF46565">
    <property type="entry name" value="Chaperone J-domain"/>
    <property type="match status" value="1"/>
</dbReference>
<keyword evidence="7" id="KW-1185">Reference proteome</keyword>
<name>A0A9W7EA85_9STRA</name>
<dbReference type="PROSITE" id="PS50076">
    <property type="entry name" value="DNAJ_2"/>
    <property type="match status" value="1"/>
</dbReference>
<dbReference type="InterPro" id="IPR002110">
    <property type="entry name" value="Ankyrin_rpt"/>
</dbReference>
<dbReference type="SUPFAM" id="SSF48403">
    <property type="entry name" value="Ankyrin repeat"/>
    <property type="match status" value="1"/>
</dbReference>
<dbReference type="SMART" id="SM00248">
    <property type="entry name" value="ANK"/>
    <property type="match status" value="6"/>
</dbReference>
<dbReference type="PANTHER" id="PTHR24201">
    <property type="entry name" value="ANK_REP_REGION DOMAIN-CONTAINING PROTEIN"/>
    <property type="match status" value="1"/>
</dbReference>
<feature type="repeat" description="ANK" evidence="3">
    <location>
        <begin position="332"/>
        <end position="364"/>
    </location>
</feature>
<dbReference type="CDD" id="cd06257">
    <property type="entry name" value="DnaJ"/>
    <property type="match status" value="1"/>
</dbReference>
<feature type="domain" description="J" evidence="5">
    <location>
        <begin position="191"/>
        <end position="252"/>
    </location>
</feature>
<dbReference type="PROSITE" id="PS50088">
    <property type="entry name" value="ANK_REPEAT"/>
    <property type="match status" value="1"/>
</dbReference>
<keyword evidence="1" id="KW-0677">Repeat</keyword>
<evidence type="ECO:0000259" key="5">
    <source>
        <dbReference type="PROSITE" id="PS50076"/>
    </source>
</evidence>
<dbReference type="Pfam" id="PF00226">
    <property type="entry name" value="DnaJ"/>
    <property type="match status" value="1"/>
</dbReference>